<organism evidence="2 3">
    <name type="scientific">Actinomadura monticuli</name>
    <dbReference type="NCBI Taxonomy" id="3097367"/>
    <lineage>
        <taxon>Bacteria</taxon>
        <taxon>Bacillati</taxon>
        <taxon>Actinomycetota</taxon>
        <taxon>Actinomycetes</taxon>
        <taxon>Streptosporangiales</taxon>
        <taxon>Thermomonosporaceae</taxon>
        <taxon>Actinomadura</taxon>
    </lineage>
</organism>
<dbReference type="EMBL" id="JAXCEI010000013">
    <property type="protein sequence ID" value="MFA1542568.1"/>
    <property type="molecule type" value="Genomic_DNA"/>
</dbReference>
<evidence type="ECO:0000313" key="2">
    <source>
        <dbReference type="EMBL" id="MFA1542568.1"/>
    </source>
</evidence>
<accession>A0ABV4QHB7</accession>
<dbReference type="Proteomes" id="UP001569963">
    <property type="component" value="Unassembled WGS sequence"/>
</dbReference>
<gene>
    <name evidence="2" type="ORF">SM611_26820</name>
</gene>
<sequence length="48" mass="5121">MRVMPERFTAMPAAGEDGRPPAAEGVVDVVPALGYDHDDARPAPYPRA</sequence>
<reference evidence="2 3" key="1">
    <citation type="submission" date="2023-11" db="EMBL/GenBank/DDBJ databases">
        <title>Actinomadura monticuli sp. nov., isolated from volcanic ash.</title>
        <authorList>
            <person name="Lee S.D."/>
            <person name="Yang H."/>
            <person name="Kim I.S."/>
        </authorList>
    </citation>
    <scope>NUCLEOTIDE SEQUENCE [LARGE SCALE GENOMIC DNA]</scope>
    <source>
        <strain evidence="2 3">DLS-62</strain>
    </source>
</reference>
<evidence type="ECO:0000313" key="3">
    <source>
        <dbReference type="Proteomes" id="UP001569963"/>
    </source>
</evidence>
<name>A0ABV4QHB7_9ACTN</name>
<evidence type="ECO:0000256" key="1">
    <source>
        <dbReference type="SAM" id="MobiDB-lite"/>
    </source>
</evidence>
<dbReference type="RefSeq" id="WP_371952869.1">
    <property type="nucleotide sequence ID" value="NZ_JAXCEI010000013.1"/>
</dbReference>
<feature type="region of interest" description="Disordered" evidence="1">
    <location>
        <begin position="1"/>
        <end position="25"/>
    </location>
</feature>
<protein>
    <submittedName>
        <fullName evidence="2">Uncharacterized protein</fullName>
    </submittedName>
</protein>
<proteinExistence type="predicted"/>
<comment type="caution">
    <text evidence="2">The sequence shown here is derived from an EMBL/GenBank/DDBJ whole genome shotgun (WGS) entry which is preliminary data.</text>
</comment>
<keyword evidence="3" id="KW-1185">Reference proteome</keyword>